<feature type="transmembrane region" description="Helical" evidence="2">
    <location>
        <begin position="508"/>
        <end position="532"/>
    </location>
</feature>
<keyword evidence="5" id="KW-1185">Reference proteome</keyword>
<evidence type="ECO:0000313" key="4">
    <source>
        <dbReference type="EMBL" id="SDM95883.1"/>
    </source>
</evidence>
<evidence type="ECO:0000313" key="5">
    <source>
        <dbReference type="Proteomes" id="UP000199370"/>
    </source>
</evidence>
<accession>A0A1G9XHX3</accession>
<feature type="domain" description="Envelope protein N-terminal" evidence="3">
    <location>
        <begin position="81"/>
        <end position="360"/>
    </location>
</feature>
<dbReference type="EMBL" id="FNIA01000010">
    <property type="protein sequence ID" value="SDM95883.1"/>
    <property type="molecule type" value="Genomic_DNA"/>
</dbReference>
<feature type="region of interest" description="Disordered" evidence="1">
    <location>
        <begin position="26"/>
        <end position="53"/>
    </location>
</feature>
<dbReference type="STRING" id="996166.SAMN05192554_110119"/>
<keyword evidence="2" id="KW-0472">Membrane</keyword>
<proteinExistence type="predicted"/>
<gene>
    <name evidence="4" type="ORF">SAMN05192554_110119</name>
</gene>
<dbReference type="InterPro" id="IPR058677">
    <property type="entry name" value="ORF4_N"/>
</dbReference>
<name>A0A1G9XHX3_9EURY</name>
<dbReference type="Proteomes" id="UP000199370">
    <property type="component" value="Unassembled WGS sequence"/>
</dbReference>
<sequence>MKARVMVMAALLLSTALVGPAMAASAPAAGSTGAEPVDRTTAQPEPPEDPVGGCNASVAERAMDFGLKIAVPAYAAYDIADSSDECNVGEILQGNKEQEKGDIHSEAEKIRANQEAAVTGVHNSLNDARTIAWTKAECATLDALEANATQAETRVQARAAVEDYYSRMLHNFVQERNQLMYEMSYLHRVQNSEDLASNVSEWEFDWARNDISVQNRNRTATERLNYTLPNGSTVAVVTPEWVVHYNDFANPDDITVHFWWDSSSQHHPDGFRYQSHYNGDVVTAYNSTRIDQIVDRIESQNQQMLDNLNYTVNGLYGSYLRGNLNISDYRSVQCTADEVGRGVEGTYYSIYAVTALAKAGAETPNLSTTGSMTIATSQFNSHVNNSTEEFTGLLVGTTAPDGGWQVGETYDPATINGSVSFHVSDSNRSFYLTEPFTLVGAEDESGGDISSVNTTQYQYRTSNFSELGDKLDRLIQLRMEEQEEIEEAANPGDGGTIGWPGLGGAGGLALGGSLATLAIAAILVGIGVKLYIEVMTP</sequence>
<protein>
    <recommendedName>
        <fullName evidence="3">Envelope protein N-terminal domain-containing protein</fullName>
    </recommendedName>
</protein>
<evidence type="ECO:0000256" key="2">
    <source>
        <dbReference type="SAM" id="Phobius"/>
    </source>
</evidence>
<evidence type="ECO:0000256" key="1">
    <source>
        <dbReference type="SAM" id="MobiDB-lite"/>
    </source>
</evidence>
<dbReference type="OrthoDB" id="293768at2157"/>
<dbReference type="AlphaFoldDB" id="A0A1G9XHX3"/>
<evidence type="ECO:0000259" key="3">
    <source>
        <dbReference type="Pfam" id="PF26255"/>
    </source>
</evidence>
<organism evidence="4 5">
    <name type="scientific">Haloarchaeobius iranensis</name>
    <dbReference type="NCBI Taxonomy" id="996166"/>
    <lineage>
        <taxon>Archaea</taxon>
        <taxon>Methanobacteriati</taxon>
        <taxon>Methanobacteriota</taxon>
        <taxon>Stenosarchaea group</taxon>
        <taxon>Halobacteria</taxon>
        <taxon>Halobacteriales</taxon>
        <taxon>Halorubellaceae</taxon>
        <taxon>Haloarchaeobius</taxon>
    </lineage>
</organism>
<reference evidence="4 5" key="1">
    <citation type="submission" date="2016-10" db="EMBL/GenBank/DDBJ databases">
        <authorList>
            <person name="de Groot N.N."/>
        </authorList>
    </citation>
    <scope>NUCLEOTIDE SEQUENCE [LARGE SCALE GENOMIC DNA]</scope>
    <source>
        <strain evidence="5">EB21,IBRC-M 10013,KCTC 4048</strain>
    </source>
</reference>
<dbReference type="Pfam" id="PF26255">
    <property type="entry name" value="Viral_env_HRPV"/>
    <property type="match status" value="1"/>
</dbReference>
<keyword evidence="2" id="KW-1133">Transmembrane helix</keyword>
<dbReference type="RefSeq" id="WP_089733719.1">
    <property type="nucleotide sequence ID" value="NZ_FNIA01000010.1"/>
</dbReference>
<keyword evidence="2" id="KW-0812">Transmembrane</keyword>